<evidence type="ECO:0000313" key="3">
    <source>
        <dbReference type="Proteomes" id="UP000559256"/>
    </source>
</evidence>
<reference evidence="2 3" key="1">
    <citation type="journal article" date="2020" name="ISME J.">
        <title>Uncovering the hidden diversity of litter-decomposition mechanisms in mushroom-forming fungi.</title>
        <authorList>
            <person name="Floudas D."/>
            <person name="Bentzer J."/>
            <person name="Ahren D."/>
            <person name="Johansson T."/>
            <person name="Persson P."/>
            <person name="Tunlid A."/>
        </authorList>
    </citation>
    <scope>NUCLEOTIDE SEQUENCE [LARGE SCALE GENOMIC DNA]</scope>
    <source>
        <strain evidence="2 3">CBS 291.85</strain>
    </source>
</reference>
<comment type="caution">
    <text evidence="2">The sequence shown here is derived from an EMBL/GenBank/DDBJ whole genome shotgun (WGS) entry which is preliminary data.</text>
</comment>
<feature type="compositionally biased region" description="Basic and acidic residues" evidence="1">
    <location>
        <begin position="1053"/>
        <end position="1079"/>
    </location>
</feature>
<evidence type="ECO:0000256" key="1">
    <source>
        <dbReference type="SAM" id="MobiDB-lite"/>
    </source>
</evidence>
<feature type="compositionally biased region" description="Basic and acidic residues" evidence="1">
    <location>
        <begin position="844"/>
        <end position="857"/>
    </location>
</feature>
<keyword evidence="3" id="KW-1185">Reference proteome</keyword>
<feature type="compositionally biased region" description="Basic and acidic residues" evidence="1">
    <location>
        <begin position="14"/>
        <end position="27"/>
    </location>
</feature>
<feature type="compositionally biased region" description="Basic and acidic residues" evidence="1">
    <location>
        <begin position="1096"/>
        <end position="1108"/>
    </location>
</feature>
<dbReference type="EMBL" id="JAACJM010000055">
    <property type="protein sequence ID" value="KAF5356445.1"/>
    <property type="molecule type" value="Genomic_DNA"/>
</dbReference>
<protein>
    <submittedName>
        <fullName evidence="2">Uncharacterized protein</fullName>
    </submittedName>
</protein>
<evidence type="ECO:0000313" key="2">
    <source>
        <dbReference type="EMBL" id="KAF5356445.1"/>
    </source>
</evidence>
<gene>
    <name evidence="2" type="ORF">D9758_009499</name>
</gene>
<feature type="region of interest" description="Disordered" evidence="1">
    <location>
        <begin position="894"/>
        <end position="990"/>
    </location>
</feature>
<feature type="region of interest" description="Disordered" evidence="1">
    <location>
        <begin position="1"/>
        <end position="27"/>
    </location>
</feature>
<accession>A0A8H5G180</accession>
<sequence length="1108" mass="122648">MSSHRPPQAPSRDSPPEKKKNEKRTHELGLVDTYALPSFGPAEGVRELVQNWWDEILKQTGGRTPKVIKKSTKDGWRFEAFDSGVSGNSSTRSLGTIEFSHKAVKPGTVADGTVKTPISKLTLLNRSVVLNKNVLLMGTTDKNNKDSNIDYIGGHGEGMKVGILALVAAHIRAEMRKEWYRQSDDGSGDRDYDVRYFTGSNIWKFDVSAGRSLSQDPQLRVHFTNSTSAEVKPETKVVVGGLSRANADKYFDNFLFLNIPSSDVILRTRQDDKECRGYVLTANTDKRYLTRLYNKGILVIDYTDSTKNGQAPELHFGYNIFRRLSLGRDRDLPLNNLLVELITLIWSDLIMEEMNDSEDIKAPVKEISCRYLGLFHDDPFCLDISGARSHLPREVVKHLFSKYLAQKKAEHNGSHIWIVSNMSGEKGRSERKILDSLGWVPISPPNKLLSLFEEHSLIVSAEEKQKKLFVGLGSRDVSDISTAFASHVIHSLSLLIPNIGETTHITSEWKASNPSLDLDALLHDRTKLFLNDRNLSAGYVHGEGVKCPAYSSVRDTDSEEERESVVCDCSLHELVQQISSQFHLLDPSKQRKAVNRCLLTLKLVPRKISFDYQFDGKGCLREVAVKWISLDHASHFVVELRPGINSLPMPNVKVEPLAEAAEDDRLGPATMATGCTAEPKPLAGTQDHPIKVGEFTPKSIDVDGPNSTTSPSASHAAQSELIAAPVTVVDPLATFSGPKAGHAYTVRISVCQKEENQPLAHSEDVVFKCPLDAVSAVVAKMNGSRLSVSFSPLEGAVSYKINVEGMGSFELTDTTWSTDCGDARPGTVSVVGISSEGTQSYRSPDIDVREETPEHSRRSSPLLENGYGILGLQHASHSSNTAGHAVVPARFDDMEDTTDRGSDSSENEDGPENGFGILGLQHASRSSSHTGRAVVPARFVDTEDTADGGSESSANEDGSEYHDGPSEDEDDDDEQAETVVQSREKSTEYDEYIGCDSEEINGFTIKAGDVLEARSKRARSKSLQFSLVVSAIWRRKEPLNGTGSSDVKFECRKAEEEKKKKSRDRVDQRGARRLRPIERKRIRREHSDDDEDDEDDRRKRGRFDLGCH</sequence>
<organism evidence="2 3">
    <name type="scientific">Tetrapyrgos nigripes</name>
    <dbReference type="NCBI Taxonomy" id="182062"/>
    <lineage>
        <taxon>Eukaryota</taxon>
        <taxon>Fungi</taxon>
        <taxon>Dikarya</taxon>
        <taxon>Basidiomycota</taxon>
        <taxon>Agaricomycotina</taxon>
        <taxon>Agaricomycetes</taxon>
        <taxon>Agaricomycetidae</taxon>
        <taxon>Agaricales</taxon>
        <taxon>Marasmiineae</taxon>
        <taxon>Marasmiaceae</taxon>
        <taxon>Tetrapyrgos</taxon>
    </lineage>
</organism>
<dbReference type="AlphaFoldDB" id="A0A8H5G180"/>
<name>A0A8H5G180_9AGAR</name>
<feature type="region of interest" description="Disordered" evidence="1">
    <location>
        <begin position="833"/>
        <end position="864"/>
    </location>
</feature>
<feature type="region of interest" description="Disordered" evidence="1">
    <location>
        <begin position="1053"/>
        <end position="1108"/>
    </location>
</feature>
<feature type="compositionally biased region" description="Acidic residues" evidence="1">
    <location>
        <begin position="966"/>
        <end position="976"/>
    </location>
</feature>
<dbReference type="Proteomes" id="UP000559256">
    <property type="component" value="Unassembled WGS sequence"/>
</dbReference>
<proteinExistence type="predicted"/>
<dbReference type="OrthoDB" id="5376140at2759"/>